<evidence type="ECO:0008006" key="5">
    <source>
        <dbReference type="Google" id="ProtNLM"/>
    </source>
</evidence>
<evidence type="ECO:0000313" key="3">
    <source>
        <dbReference type="EMBL" id="TPG31049.1"/>
    </source>
</evidence>
<feature type="chain" id="PRO_5021466854" description="VIRB2 type IV secretion" evidence="2">
    <location>
        <begin position="22"/>
        <end position="126"/>
    </location>
</feature>
<keyword evidence="1" id="KW-1133">Transmembrane helix</keyword>
<gene>
    <name evidence="3" type="ORF">EAH82_04650</name>
</gene>
<feature type="transmembrane region" description="Helical" evidence="1">
    <location>
        <begin position="45"/>
        <end position="66"/>
    </location>
</feature>
<evidence type="ECO:0000256" key="2">
    <source>
        <dbReference type="SAM" id="SignalP"/>
    </source>
</evidence>
<dbReference type="EMBL" id="RCZI01000001">
    <property type="protein sequence ID" value="TPG31049.1"/>
    <property type="molecule type" value="Genomic_DNA"/>
</dbReference>
<dbReference type="InterPro" id="IPR007039">
    <property type="entry name" value="TrbC/VirB2"/>
</dbReference>
<name>A0A502E278_9BURK</name>
<feature type="transmembrane region" description="Helical" evidence="1">
    <location>
        <begin position="78"/>
        <end position="97"/>
    </location>
</feature>
<protein>
    <recommendedName>
        <fullName evidence="5">VIRB2 type IV secretion</fullName>
    </recommendedName>
</protein>
<keyword evidence="1" id="KW-0812">Transmembrane</keyword>
<keyword evidence="2" id="KW-0732">Signal</keyword>
<evidence type="ECO:0000313" key="4">
    <source>
        <dbReference type="Proteomes" id="UP000319212"/>
    </source>
</evidence>
<dbReference type="AlphaFoldDB" id="A0A502E278"/>
<accession>A0A502E278</accession>
<reference evidence="3 4" key="1">
    <citation type="journal article" date="2019" name="Environ. Microbiol.">
        <title>Species interactions and distinct microbial communities in high Arctic permafrost affected cryosols are associated with the CH4 and CO2 gas fluxes.</title>
        <authorList>
            <person name="Altshuler I."/>
            <person name="Hamel J."/>
            <person name="Turney S."/>
            <person name="Magnuson E."/>
            <person name="Levesque R."/>
            <person name="Greer C."/>
            <person name="Whyte L.G."/>
        </authorList>
    </citation>
    <scope>NUCLEOTIDE SEQUENCE [LARGE SCALE GENOMIC DNA]</scope>
    <source>
        <strain evidence="3 4">S06.C</strain>
    </source>
</reference>
<dbReference type="Pfam" id="PF04956">
    <property type="entry name" value="TrbC"/>
    <property type="match status" value="1"/>
</dbReference>
<comment type="caution">
    <text evidence="3">The sequence shown here is derived from an EMBL/GenBank/DDBJ whole genome shotgun (WGS) entry which is preliminary data.</text>
</comment>
<proteinExistence type="predicted"/>
<evidence type="ECO:0000256" key="1">
    <source>
        <dbReference type="SAM" id="Phobius"/>
    </source>
</evidence>
<feature type="signal peptide" evidence="2">
    <location>
        <begin position="1"/>
        <end position="21"/>
    </location>
</feature>
<keyword evidence="1" id="KW-0472">Membrane</keyword>
<sequence length="126" mass="12760">MLCLALLAVAVASAVPADAWATTSSGTAEFQKPFMTVVQSILDLFNSGLARMLAILAVIGLGLAAMAGKLSWIMATRVVVGIVLVFGASSIVGLITGKSGNTDYHSRAPGAVLERVVASATASHSS</sequence>
<dbReference type="Proteomes" id="UP000319212">
    <property type="component" value="Unassembled WGS sequence"/>
</dbReference>
<organism evidence="3 4">
    <name type="scientific">Variovorax guangxiensis</name>
    <dbReference type="NCBI Taxonomy" id="1775474"/>
    <lineage>
        <taxon>Bacteria</taxon>
        <taxon>Pseudomonadati</taxon>
        <taxon>Pseudomonadota</taxon>
        <taxon>Betaproteobacteria</taxon>
        <taxon>Burkholderiales</taxon>
        <taxon>Comamonadaceae</taxon>
        <taxon>Variovorax</taxon>
    </lineage>
</organism>